<dbReference type="RefSeq" id="WP_133391402.1">
    <property type="nucleotide sequence ID" value="NZ_SMUW01000036.1"/>
</dbReference>
<organism evidence="3 4">
    <name type="scientific">Algoriphagus formosus</name>
    <dbReference type="NCBI Taxonomy" id="2007308"/>
    <lineage>
        <taxon>Bacteria</taxon>
        <taxon>Pseudomonadati</taxon>
        <taxon>Bacteroidota</taxon>
        <taxon>Cytophagia</taxon>
        <taxon>Cytophagales</taxon>
        <taxon>Cyclobacteriaceae</taxon>
        <taxon>Algoriphagus</taxon>
    </lineage>
</organism>
<dbReference type="SUPFAM" id="SSF51556">
    <property type="entry name" value="Metallo-dependent hydrolases"/>
    <property type="match status" value="1"/>
</dbReference>
<dbReference type="Pfam" id="PF01979">
    <property type="entry name" value="Amidohydro_1"/>
    <property type="match status" value="1"/>
</dbReference>
<dbReference type="SUPFAM" id="SSF51338">
    <property type="entry name" value="Composite domain of metallo-dependent hydrolases"/>
    <property type="match status" value="1"/>
</dbReference>
<dbReference type="PANTHER" id="PTHR43135">
    <property type="entry name" value="ALPHA-D-RIBOSE 1-METHYLPHOSPHONATE 5-TRIPHOSPHATE DIPHOSPHATASE"/>
    <property type="match status" value="1"/>
</dbReference>
<sequence>MKRINKTFLTFLIALLPMVAMAQIDGEFIKPRTGKFLLQNATVHTITKGVLSGASVLIENGKIVQVGTNVSADGAEVIDCSGMVIYPGMIDSGTTLGLAEVSSVAETVDYQEIGNVTPNMQALTAVNPNSEAIPVTRVSGVTTVIAKPSGGLFPGTAALINLVGYTPDQMYAGFKAVAMNFPSSARRGRFDRRSDADIKKDNEKALKDANELMEKAKQYHELSSKGAELEYYPEIAQLAKVISKELPLMIEVNAASDIQNAIKWVKDMDIRVIFSGVKEGWRVADEIAEAGIPVITGPVQDLPSRQSDRYDAAYTNAGKLAKAGVKVALRTNETENVRNLPFHAAFAAAYGMGKEEAWKAVTINPAEIFGLGDQLGSIEAGKVANLIVATEDPFETRSQIMHVFINGYRIPLSNRHIRLYQEFLERSPDLNAN</sequence>
<feature type="domain" description="Amidohydrolase-related" evidence="2">
    <location>
        <begin position="314"/>
        <end position="407"/>
    </location>
</feature>
<accession>A0A4R5UTT5</accession>
<keyword evidence="4" id="KW-1185">Reference proteome</keyword>
<dbReference type="Gene3D" id="2.30.40.10">
    <property type="entry name" value="Urease, subunit C, domain 1"/>
    <property type="match status" value="1"/>
</dbReference>
<dbReference type="PANTHER" id="PTHR43135:SF3">
    <property type="entry name" value="ALPHA-D-RIBOSE 1-METHYLPHOSPHONATE 5-TRIPHOSPHATE DIPHOSPHATASE"/>
    <property type="match status" value="1"/>
</dbReference>
<dbReference type="InterPro" id="IPR011059">
    <property type="entry name" value="Metal-dep_hydrolase_composite"/>
</dbReference>
<evidence type="ECO:0000259" key="2">
    <source>
        <dbReference type="Pfam" id="PF01979"/>
    </source>
</evidence>
<dbReference type="AlphaFoldDB" id="A0A4R5UTT5"/>
<dbReference type="InterPro" id="IPR006680">
    <property type="entry name" value="Amidohydro-rel"/>
</dbReference>
<keyword evidence="1" id="KW-0732">Signal</keyword>
<dbReference type="GO" id="GO:0016810">
    <property type="term" value="F:hydrolase activity, acting on carbon-nitrogen (but not peptide) bonds"/>
    <property type="evidence" value="ECO:0007669"/>
    <property type="project" value="InterPro"/>
</dbReference>
<feature type="chain" id="PRO_5020392389" evidence="1">
    <location>
        <begin position="23"/>
        <end position="433"/>
    </location>
</feature>
<gene>
    <name evidence="3" type="ORF">E1898_14215</name>
</gene>
<name>A0A4R5UTT5_9BACT</name>
<dbReference type="Proteomes" id="UP000295438">
    <property type="component" value="Unassembled WGS sequence"/>
</dbReference>
<protein>
    <submittedName>
        <fullName evidence="3">Amidohydrolase</fullName>
    </submittedName>
</protein>
<evidence type="ECO:0000313" key="4">
    <source>
        <dbReference type="Proteomes" id="UP000295438"/>
    </source>
</evidence>
<evidence type="ECO:0000256" key="1">
    <source>
        <dbReference type="SAM" id="SignalP"/>
    </source>
</evidence>
<dbReference type="EMBL" id="SMUW01000036">
    <property type="protein sequence ID" value="TDK42594.1"/>
    <property type="molecule type" value="Genomic_DNA"/>
</dbReference>
<evidence type="ECO:0000313" key="3">
    <source>
        <dbReference type="EMBL" id="TDK42594.1"/>
    </source>
</evidence>
<dbReference type="InterPro" id="IPR032466">
    <property type="entry name" value="Metal_Hydrolase"/>
</dbReference>
<dbReference type="InterPro" id="IPR051781">
    <property type="entry name" value="Metallo-dep_Hydrolase"/>
</dbReference>
<reference evidence="3 4" key="1">
    <citation type="submission" date="2019-03" db="EMBL/GenBank/DDBJ databases">
        <title>Algoriphagus aquimaris sp. nov., isolated form marine sediment in Pohang, Korea.</title>
        <authorList>
            <person name="Kim J."/>
            <person name="Yoon S.-H."/>
            <person name="Lee S.-S."/>
        </authorList>
    </citation>
    <scope>NUCLEOTIDE SEQUENCE [LARGE SCALE GENOMIC DNA]</scope>
    <source>
        <strain evidence="3 4">F21</strain>
    </source>
</reference>
<keyword evidence="3" id="KW-0378">Hydrolase</keyword>
<comment type="caution">
    <text evidence="3">The sequence shown here is derived from an EMBL/GenBank/DDBJ whole genome shotgun (WGS) entry which is preliminary data.</text>
</comment>
<dbReference type="Gene3D" id="3.20.20.140">
    <property type="entry name" value="Metal-dependent hydrolases"/>
    <property type="match status" value="1"/>
</dbReference>
<proteinExistence type="predicted"/>
<feature type="signal peptide" evidence="1">
    <location>
        <begin position="1"/>
        <end position="22"/>
    </location>
</feature>